<dbReference type="GeneID" id="42042434"/>
<comment type="caution">
    <text evidence="2">The sequence shown here is derived from an EMBL/GenBank/DDBJ whole genome shotgun (WGS) entry which is preliminary data.</text>
</comment>
<gene>
    <name evidence="2" type="ORF">CJ235_06025</name>
    <name evidence="1" type="ORF">NW112_06510</name>
</gene>
<dbReference type="RefSeq" id="WP_002472427.1">
    <property type="nucleotide sequence ID" value="NZ_CP022096.2"/>
</dbReference>
<evidence type="ECO:0000313" key="3">
    <source>
        <dbReference type="Proteomes" id="UP000235748"/>
    </source>
</evidence>
<proteinExistence type="predicted"/>
<dbReference type="Proteomes" id="UP000235748">
    <property type="component" value="Unassembled WGS sequence"/>
</dbReference>
<dbReference type="AlphaFoldDB" id="A0A1Z3TYI0"/>
<reference evidence="1" key="2">
    <citation type="journal article" date="2022" name="Int. J. Mol. Sci.">
        <title>Phenotypic and genotypic virulence characterisation of Staphylococcus pettenkoferi strains isolated from human bloodstream and diabetic foot infections.</title>
        <authorList>
            <person name="Magnan C."/>
        </authorList>
    </citation>
    <scope>NUCLEOTIDE SEQUENCE</scope>
    <source>
        <strain evidence="1">NSP020P</strain>
    </source>
</reference>
<protein>
    <submittedName>
        <fullName evidence="2">Uncharacterized protein</fullName>
    </submittedName>
</protein>
<evidence type="ECO:0000313" key="1">
    <source>
        <dbReference type="EMBL" id="MCY1594885.1"/>
    </source>
</evidence>
<name>A0A1Z3TYI0_9STAP</name>
<dbReference type="Proteomes" id="UP001081438">
    <property type="component" value="Unassembled WGS sequence"/>
</dbReference>
<sequence length="78" mass="9290">MEYDIHLFNKDDNHIGSFKYESEYKVPEQEIELKEELQKLFGNQSEVQTHDEKTIQTSDVANIEINAFNLDKRIEMKL</sequence>
<dbReference type="EMBL" id="JANSKX010000019">
    <property type="protein sequence ID" value="MCY1594885.1"/>
    <property type="molecule type" value="Genomic_DNA"/>
</dbReference>
<dbReference type="KEGG" id="spet:CEP67_01240"/>
<evidence type="ECO:0000313" key="2">
    <source>
        <dbReference type="EMBL" id="PMC19922.1"/>
    </source>
</evidence>
<dbReference type="EMBL" id="PNGG01000002">
    <property type="protein sequence ID" value="PMC19922.1"/>
    <property type="molecule type" value="Genomic_DNA"/>
</dbReference>
<organism evidence="2 3">
    <name type="scientific">Staphylococcus pettenkoferi</name>
    <dbReference type="NCBI Taxonomy" id="170573"/>
    <lineage>
        <taxon>Bacteria</taxon>
        <taxon>Bacillati</taxon>
        <taxon>Bacillota</taxon>
        <taxon>Bacilli</taxon>
        <taxon>Bacillales</taxon>
        <taxon>Staphylococcaceae</taxon>
        <taxon>Staphylococcus</taxon>
    </lineage>
</organism>
<reference evidence="2 3" key="1">
    <citation type="submission" date="2017-09" db="EMBL/GenBank/DDBJ databases">
        <title>Bacterial strain isolated from the female urinary microbiota.</title>
        <authorList>
            <person name="Thomas-White K."/>
            <person name="Kumar N."/>
            <person name="Forster S."/>
            <person name="Putonti C."/>
            <person name="Lawley T."/>
            <person name="Wolfe A.J."/>
        </authorList>
    </citation>
    <scope>NUCLEOTIDE SEQUENCE [LARGE SCALE GENOMIC DNA]</scope>
    <source>
        <strain evidence="2 3">UMB0834</strain>
    </source>
</reference>
<accession>A0A1Z3TYI0</accession>